<dbReference type="EMBL" id="BAAADV010000007">
    <property type="protein sequence ID" value="GAA0679503.1"/>
    <property type="molecule type" value="Genomic_DNA"/>
</dbReference>
<dbReference type="PROSITE" id="PS51352">
    <property type="entry name" value="THIOREDOXIN_2"/>
    <property type="match status" value="1"/>
</dbReference>
<evidence type="ECO:0000256" key="10">
    <source>
        <dbReference type="ARBA" id="ARBA00049091"/>
    </source>
</evidence>
<dbReference type="InterPro" id="IPR050924">
    <property type="entry name" value="Peroxiredoxin_BCP/PrxQ"/>
</dbReference>
<evidence type="ECO:0000256" key="6">
    <source>
        <dbReference type="ARBA" id="ARBA00023157"/>
    </source>
</evidence>
<dbReference type="FunFam" id="3.40.30.10:FF:000007">
    <property type="entry name" value="Thioredoxin-dependent thiol peroxidase"/>
    <property type="match status" value="1"/>
</dbReference>
<proteinExistence type="inferred from homology"/>
<dbReference type="GO" id="GO:0034599">
    <property type="term" value="P:cellular response to oxidative stress"/>
    <property type="evidence" value="ECO:0007669"/>
    <property type="project" value="TreeGrafter"/>
</dbReference>
<dbReference type="Proteomes" id="UP001500420">
    <property type="component" value="Unassembled WGS sequence"/>
</dbReference>
<evidence type="ECO:0000256" key="3">
    <source>
        <dbReference type="ARBA" id="ARBA00022559"/>
    </source>
</evidence>
<feature type="active site" description="Cysteine sulfenic acid (-SOH) intermediate; for peroxidase activity" evidence="11">
    <location>
        <position position="44"/>
    </location>
</feature>
<feature type="domain" description="Thioredoxin" evidence="12">
    <location>
        <begin position="2"/>
        <end position="152"/>
    </location>
</feature>
<evidence type="ECO:0000313" key="14">
    <source>
        <dbReference type="Proteomes" id="UP001500420"/>
    </source>
</evidence>
<comment type="caution">
    <text evidence="13">The sequence shown here is derived from an EMBL/GenBank/DDBJ whole genome shotgun (WGS) entry which is preliminary data.</text>
</comment>
<dbReference type="EC" id="1.11.1.24" evidence="2"/>
<dbReference type="InterPro" id="IPR013766">
    <property type="entry name" value="Thioredoxin_domain"/>
</dbReference>
<dbReference type="Pfam" id="PF00578">
    <property type="entry name" value="AhpC-TSA"/>
    <property type="match status" value="1"/>
</dbReference>
<comment type="subunit">
    <text evidence="1">Monomer.</text>
</comment>
<dbReference type="NCBIfam" id="NF006960">
    <property type="entry name" value="PRK09437.1"/>
    <property type="match status" value="1"/>
</dbReference>
<dbReference type="RefSeq" id="WP_343774877.1">
    <property type="nucleotide sequence ID" value="NZ_BAAADV010000007.1"/>
</dbReference>
<dbReference type="GO" id="GO:0008379">
    <property type="term" value="F:thioredoxin peroxidase activity"/>
    <property type="evidence" value="ECO:0007669"/>
    <property type="project" value="TreeGrafter"/>
</dbReference>
<evidence type="ECO:0000256" key="9">
    <source>
        <dbReference type="ARBA" id="ARBA00038489"/>
    </source>
</evidence>
<keyword evidence="5" id="KW-0560">Oxidoreductase</keyword>
<dbReference type="PANTHER" id="PTHR42801:SF4">
    <property type="entry name" value="AHPC_TSA FAMILY PROTEIN"/>
    <property type="match status" value="1"/>
</dbReference>
<dbReference type="AlphaFoldDB" id="A0AAV3TDF5"/>
<dbReference type="Gene3D" id="3.40.30.10">
    <property type="entry name" value="Glutaredoxin"/>
    <property type="match status" value="1"/>
</dbReference>
<evidence type="ECO:0000256" key="8">
    <source>
        <dbReference type="ARBA" id="ARBA00032824"/>
    </source>
</evidence>
<dbReference type="InterPro" id="IPR000866">
    <property type="entry name" value="AhpC/TSA"/>
</dbReference>
<accession>A0AAV3TDF5</accession>
<keyword evidence="14" id="KW-1185">Reference proteome</keyword>
<keyword evidence="7" id="KW-0676">Redox-active center</keyword>
<gene>
    <name evidence="13" type="ORF">GCM10009020_30070</name>
</gene>
<evidence type="ECO:0000256" key="1">
    <source>
        <dbReference type="ARBA" id="ARBA00011245"/>
    </source>
</evidence>
<dbReference type="PANTHER" id="PTHR42801">
    <property type="entry name" value="THIOREDOXIN-DEPENDENT PEROXIDE REDUCTASE"/>
    <property type="match status" value="1"/>
</dbReference>
<evidence type="ECO:0000259" key="12">
    <source>
        <dbReference type="PROSITE" id="PS51352"/>
    </source>
</evidence>
<organism evidence="13 14">
    <name type="scientific">Natronoarchaeum mannanilyticum</name>
    <dbReference type="NCBI Taxonomy" id="926360"/>
    <lineage>
        <taxon>Archaea</taxon>
        <taxon>Methanobacteriati</taxon>
        <taxon>Methanobacteriota</taxon>
        <taxon>Stenosarchaea group</taxon>
        <taxon>Halobacteria</taxon>
        <taxon>Halobacteriales</taxon>
        <taxon>Natronoarchaeaceae</taxon>
    </lineage>
</organism>
<dbReference type="InterPro" id="IPR024706">
    <property type="entry name" value="Peroxiredoxin_AhpC-typ"/>
</dbReference>
<comment type="catalytic activity">
    <reaction evidence="10">
        <text>a hydroperoxide + [thioredoxin]-dithiol = an alcohol + [thioredoxin]-disulfide + H2O</text>
        <dbReference type="Rhea" id="RHEA:62620"/>
        <dbReference type="Rhea" id="RHEA-COMP:10698"/>
        <dbReference type="Rhea" id="RHEA-COMP:10700"/>
        <dbReference type="ChEBI" id="CHEBI:15377"/>
        <dbReference type="ChEBI" id="CHEBI:29950"/>
        <dbReference type="ChEBI" id="CHEBI:30879"/>
        <dbReference type="ChEBI" id="CHEBI:35924"/>
        <dbReference type="ChEBI" id="CHEBI:50058"/>
        <dbReference type="EC" id="1.11.1.24"/>
    </reaction>
</comment>
<dbReference type="PIRSF" id="PIRSF000239">
    <property type="entry name" value="AHPC"/>
    <property type="match status" value="1"/>
</dbReference>
<name>A0AAV3TDF5_9EURY</name>
<evidence type="ECO:0000256" key="4">
    <source>
        <dbReference type="ARBA" id="ARBA00022862"/>
    </source>
</evidence>
<dbReference type="GO" id="GO:0045454">
    <property type="term" value="P:cell redox homeostasis"/>
    <property type="evidence" value="ECO:0007669"/>
    <property type="project" value="TreeGrafter"/>
</dbReference>
<reference evidence="13 14" key="1">
    <citation type="journal article" date="2019" name="Int. J. Syst. Evol. Microbiol.">
        <title>The Global Catalogue of Microorganisms (GCM) 10K type strain sequencing project: providing services to taxonomists for standard genome sequencing and annotation.</title>
        <authorList>
            <consortium name="The Broad Institute Genomics Platform"/>
            <consortium name="The Broad Institute Genome Sequencing Center for Infectious Disease"/>
            <person name="Wu L."/>
            <person name="Ma J."/>
        </authorList>
    </citation>
    <scope>NUCLEOTIDE SEQUENCE [LARGE SCALE GENOMIC DNA]</scope>
    <source>
        <strain evidence="13 14">JCM 16328</strain>
    </source>
</reference>
<evidence type="ECO:0000256" key="5">
    <source>
        <dbReference type="ARBA" id="ARBA00023002"/>
    </source>
</evidence>
<keyword evidence="6" id="KW-1015">Disulfide bond</keyword>
<protein>
    <recommendedName>
        <fullName evidence="2">thioredoxin-dependent peroxiredoxin</fullName>
        <ecNumber evidence="2">1.11.1.24</ecNumber>
    </recommendedName>
    <alternativeName>
        <fullName evidence="8">Thioredoxin peroxidase</fullName>
    </alternativeName>
</protein>
<evidence type="ECO:0000256" key="11">
    <source>
        <dbReference type="PIRSR" id="PIRSR000239-1"/>
    </source>
</evidence>
<comment type="similarity">
    <text evidence="9">Belongs to the peroxiredoxin family. BCP/PrxQ subfamily.</text>
</comment>
<sequence length="160" mass="17581">MLDVGDEAPEFELHDQNGEPVALSEFEGRKVVVYFYPRADTPGCTTEACSFRDAYDEFAERDVAVLGISDDPVEDLADFAEKHDLPITLLSDESGEVASAYDSYGEKNMFGNTFDGVFRNTYVVDEEGRIAATYEGVDPEGHAEEILADLTFGDEATKGK</sequence>
<evidence type="ECO:0000256" key="7">
    <source>
        <dbReference type="ARBA" id="ARBA00023284"/>
    </source>
</evidence>
<dbReference type="SUPFAM" id="SSF52833">
    <property type="entry name" value="Thioredoxin-like"/>
    <property type="match status" value="1"/>
</dbReference>
<dbReference type="CDD" id="cd03017">
    <property type="entry name" value="PRX_BCP"/>
    <property type="match status" value="1"/>
</dbReference>
<keyword evidence="3" id="KW-0575">Peroxidase</keyword>
<evidence type="ECO:0000313" key="13">
    <source>
        <dbReference type="EMBL" id="GAA0679503.1"/>
    </source>
</evidence>
<keyword evidence="4" id="KW-0049">Antioxidant</keyword>
<dbReference type="InterPro" id="IPR036249">
    <property type="entry name" value="Thioredoxin-like_sf"/>
</dbReference>
<dbReference type="GO" id="GO:0005737">
    <property type="term" value="C:cytoplasm"/>
    <property type="evidence" value="ECO:0007669"/>
    <property type="project" value="TreeGrafter"/>
</dbReference>
<evidence type="ECO:0000256" key="2">
    <source>
        <dbReference type="ARBA" id="ARBA00013017"/>
    </source>
</evidence>